<dbReference type="GO" id="GO:0005524">
    <property type="term" value="F:ATP binding"/>
    <property type="evidence" value="ECO:0007669"/>
    <property type="project" value="UniProtKB-KW"/>
</dbReference>
<evidence type="ECO:0000313" key="6">
    <source>
        <dbReference type="EMBL" id="KAK7200091.1"/>
    </source>
</evidence>
<feature type="region of interest" description="Disordered" evidence="4">
    <location>
        <begin position="348"/>
        <end position="378"/>
    </location>
</feature>
<dbReference type="GO" id="GO:0005886">
    <property type="term" value="C:plasma membrane"/>
    <property type="evidence" value="ECO:0007669"/>
    <property type="project" value="TreeGrafter"/>
</dbReference>
<dbReference type="InterPro" id="IPR017871">
    <property type="entry name" value="ABC_transporter-like_CS"/>
</dbReference>
<keyword evidence="2" id="KW-0547">Nucleotide-binding</keyword>
<keyword evidence="1" id="KW-0813">Transport</keyword>
<dbReference type="SUPFAM" id="SSF52540">
    <property type="entry name" value="P-loop containing nucleoside triphosphate hydrolases"/>
    <property type="match status" value="1"/>
</dbReference>
<evidence type="ECO:0000313" key="7">
    <source>
        <dbReference type="Proteomes" id="UP001430356"/>
    </source>
</evidence>
<keyword evidence="3 6" id="KW-0067">ATP-binding</keyword>
<dbReference type="PROSITE" id="PS00211">
    <property type="entry name" value="ABC_TRANSPORTER_1"/>
    <property type="match status" value="1"/>
</dbReference>
<feature type="region of interest" description="Disordered" evidence="4">
    <location>
        <begin position="398"/>
        <end position="466"/>
    </location>
</feature>
<dbReference type="SMART" id="SM00382">
    <property type="entry name" value="AAA"/>
    <property type="match status" value="1"/>
</dbReference>
<proteinExistence type="predicted"/>
<dbReference type="PANTHER" id="PTHR24220:SF86">
    <property type="entry name" value="ABC TRANSPORTER ABCH.1"/>
    <property type="match status" value="1"/>
</dbReference>
<feature type="compositionally biased region" description="Low complexity" evidence="4">
    <location>
        <begin position="446"/>
        <end position="458"/>
    </location>
</feature>
<feature type="domain" description="ABC transporter" evidence="5">
    <location>
        <begin position="84"/>
        <end position="337"/>
    </location>
</feature>
<dbReference type="PANTHER" id="PTHR24220">
    <property type="entry name" value="IMPORT ATP-BINDING PROTEIN"/>
    <property type="match status" value="1"/>
</dbReference>
<dbReference type="Pfam" id="PF00005">
    <property type="entry name" value="ABC_tran"/>
    <property type="match status" value="1"/>
</dbReference>
<evidence type="ECO:0000256" key="2">
    <source>
        <dbReference type="ARBA" id="ARBA00022741"/>
    </source>
</evidence>
<accession>A0AAW0F396</accession>
<gene>
    <name evidence="6" type="ORF">NESM_000058800</name>
</gene>
<evidence type="ECO:0000259" key="5">
    <source>
        <dbReference type="PROSITE" id="PS50893"/>
    </source>
</evidence>
<evidence type="ECO:0000256" key="4">
    <source>
        <dbReference type="SAM" id="MobiDB-lite"/>
    </source>
</evidence>
<name>A0AAW0F396_9TRYP</name>
<dbReference type="AlphaFoldDB" id="A0AAW0F396"/>
<dbReference type="EMBL" id="JAECZO010000003">
    <property type="protein sequence ID" value="KAK7200091.1"/>
    <property type="molecule type" value="Genomic_DNA"/>
</dbReference>
<reference evidence="6 7" key="1">
    <citation type="journal article" date="2021" name="MBio">
        <title>A New Model Trypanosomatid, Novymonas esmeraldas: Genomic Perception of Its 'Candidatus Pandoraea novymonadis' Endosymbiont.</title>
        <authorList>
            <person name="Zakharova A."/>
            <person name="Saura A."/>
            <person name="Butenko A."/>
            <person name="Podesvova L."/>
            <person name="Warmusova S."/>
            <person name="Kostygov A.Y."/>
            <person name="Nenarokova A."/>
            <person name="Lukes J."/>
            <person name="Opperdoes F.R."/>
            <person name="Yurchenko V."/>
        </authorList>
    </citation>
    <scope>NUCLEOTIDE SEQUENCE [LARGE SCALE GENOMIC DNA]</scope>
    <source>
        <strain evidence="6 7">E262AT.01</strain>
    </source>
</reference>
<dbReference type="InterPro" id="IPR015854">
    <property type="entry name" value="ABC_transpr_LolD-like"/>
</dbReference>
<evidence type="ECO:0000256" key="1">
    <source>
        <dbReference type="ARBA" id="ARBA00022448"/>
    </source>
</evidence>
<comment type="caution">
    <text evidence="6">The sequence shown here is derived from an EMBL/GenBank/DDBJ whole genome shotgun (WGS) entry which is preliminary data.</text>
</comment>
<dbReference type="Proteomes" id="UP001430356">
    <property type="component" value="Unassembled WGS sequence"/>
</dbReference>
<dbReference type="InterPro" id="IPR003593">
    <property type="entry name" value="AAA+_ATPase"/>
</dbReference>
<evidence type="ECO:0000256" key="3">
    <source>
        <dbReference type="ARBA" id="ARBA00022840"/>
    </source>
</evidence>
<keyword evidence="7" id="KW-1185">Reference proteome</keyword>
<dbReference type="PROSITE" id="PS50893">
    <property type="entry name" value="ABC_TRANSPORTER_2"/>
    <property type="match status" value="1"/>
</dbReference>
<dbReference type="InterPro" id="IPR017911">
    <property type="entry name" value="MacB-like_ATP-bd"/>
</dbReference>
<sequence>MSSSTLLAQPITEVASPSSAVMCLREETTFSVAEPTHRSGQSLAAVAAPSELSRQQVLQSGPVVLRLCHIGKSYPIAGSDERVVALKDITLAEPEHLGTAPGSRPYANPLQRGALPPPFAPVRRGEFVMIRGPSGGGKTTLLNIIGSIDSCSEGTIELNERHIDKHTKESVLSDIRLKALGFVFQTFNLIATMTAAENVELPMTLLGKLSAKEMRLRSRQLLTLVGLRNRINHLPSELSGGEQQRVTIARSLANNPSLLLLDEPTGDLDTANTIEVMDLLMRINRRTKTTCIMVTHNPDIECYADRILYVSDGRFAKEVYNALPTCLNLQGYTAYLAAKEHELTNVTRIGGGDADGDGEAASSSAGGTEDNEDGVHDMERIDSGVTLTESGAMAMESMSEVRQMHHDSASPQMQGPVRHPLVAPMPSIPSFHRPSHARADTKYYDSAAVPSATPSSAPQHREEREA</sequence>
<dbReference type="GO" id="GO:0016887">
    <property type="term" value="F:ATP hydrolysis activity"/>
    <property type="evidence" value="ECO:0007669"/>
    <property type="project" value="InterPro"/>
</dbReference>
<dbReference type="GO" id="GO:0022857">
    <property type="term" value="F:transmembrane transporter activity"/>
    <property type="evidence" value="ECO:0007669"/>
    <property type="project" value="TreeGrafter"/>
</dbReference>
<dbReference type="CDD" id="cd03255">
    <property type="entry name" value="ABC_MJ0796_LolCDE_FtsE"/>
    <property type="match status" value="1"/>
</dbReference>
<dbReference type="InterPro" id="IPR003439">
    <property type="entry name" value="ABC_transporter-like_ATP-bd"/>
</dbReference>
<protein>
    <submittedName>
        <fullName evidence="6">ATP-binding cassette protein subfamily H, member 2</fullName>
    </submittedName>
</protein>
<dbReference type="Gene3D" id="3.40.50.300">
    <property type="entry name" value="P-loop containing nucleotide triphosphate hydrolases"/>
    <property type="match status" value="1"/>
</dbReference>
<organism evidence="6 7">
    <name type="scientific">Novymonas esmeraldas</name>
    <dbReference type="NCBI Taxonomy" id="1808958"/>
    <lineage>
        <taxon>Eukaryota</taxon>
        <taxon>Discoba</taxon>
        <taxon>Euglenozoa</taxon>
        <taxon>Kinetoplastea</taxon>
        <taxon>Metakinetoplastina</taxon>
        <taxon>Trypanosomatida</taxon>
        <taxon>Trypanosomatidae</taxon>
        <taxon>Novymonas</taxon>
    </lineage>
</organism>
<dbReference type="InterPro" id="IPR027417">
    <property type="entry name" value="P-loop_NTPase"/>
</dbReference>